<dbReference type="Proteomes" id="UP000555411">
    <property type="component" value="Unassembled WGS sequence"/>
</dbReference>
<sequence length="186" mass="21088">MSFVMPAHAIDARKMHRDLIPVKATVSAPPGATNLCRTYEWACARTGRVQRLDIEALKTVQQVNQSANRTVRPISDQRQWSVAERWSLPTSRGGDCEDYVLYKKLRLIEAGFSPDQLLIATVLDRQNRSHAVLVLRTGAQDLVLDNMTGRIKPWRETGYTFLRLQDPRQPSRWVAVFAGGVMDRIS</sequence>
<keyword evidence="2" id="KW-1185">Reference proteome</keyword>
<protein>
    <submittedName>
        <fullName evidence="1">Transglutaminase-like cysteine peptidase</fullName>
    </submittedName>
</protein>
<gene>
    <name evidence="1" type="ORF">H7F16_10775</name>
</gene>
<dbReference type="Gene3D" id="3.10.620.30">
    <property type="match status" value="1"/>
</dbReference>
<dbReference type="AlphaFoldDB" id="A0A842IAH5"/>
<organism evidence="1 2">
    <name type="scientific">Paragemmobacter straminiformis</name>
    <dbReference type="NCBI Taxonomy" id="2045119"/>
    <lineage>
        <taxon>Bacteria</taxon>
        <taxon>Pseudomonadati</taxon>
        <taxon>Pseudomonadota</taxon>
        <taxon>Alphaproteobacteria</taxon>
        <taxon>Rhodobacterales</taxon>
        <taxon>Paracoccaceae</taxon>
        <taxon>Paragemmobacter</taxon>
    </lineage>
</organism>
<proteinExistence type="predicted"/>
<dbReference type="EMBL" id="JACLQD010000003">
    <property type="protein sequence ID" value="MBC2835988.1"/>
    <property type="molecule type" value="Genomic_DNA"/>
</dbReference>
<dbReference type="Pfam" id="PF06035">
    <property type="entry name" value="Peptidase_C93"/>
    <property type="match status" value="1"/>
</dbReference>
<reference evidence="1 2" key="1">
    <citation type="journal article" date="2017" name="Int. J. Syst. Evol. Microbiol.">
        <title>Gemmobacter straminiformis sp. nov., isolated from an artificial fountain.</title>
        <authorList>
            <person name="Kang J.Y."/>
            <person name="Kim M.J."/>
            <person name="Chun J."/>
            <person name="Son K.P."/>
            <person name="Jahng K.Y."/>
        </authorList>
    </citation>
    <scope>NUCLEOTIDE SEQUENCE [LARGE SCALE GENOMIC DNA]</scope>
    <source>
        <strain evidence="1 2">CAM-8</strain>
    </source>
</reference>
<dbReference type="PANTHER" id="PTHR39327:SF1">
    <property type="entry name" value="BLR5470 PROTEIN"/>
    <property type="match status" value="1"/>
</dbReference>
<evidence type="ECO:0000313" key="1">
    <source>
        <dbReference type="EMBL" id="MBC2835988.1"/>
    </source>
</evidence>
<name>A0A842IAH5_9RHOB</name>
<dbReference type="PANTHER" id="PTHR39327">
    <property type="match status" value="1"/>
</dbReference>
<comment type="caution">
    <text evidence="1">The sequence shown here is derived from an EMBL/GenBank/DDBJ whole genome shotgun (WGS) entry which is preliminary data.</text>
</comment>
<evidence type="ECO:0000313" key="2">
    <source>
        <dbReference type="Proteomes" id="UP000555411"/>
    </source>
</evidence>
<dbReference type="InterPro" id="IPR010319">
    <property type="entry name" value="Transglutaminase-like_Cys_pept"/>
</dbReference>
<accession>A0A842IAH5</accession>